<dbReference type="Pfam" id="PF03007">
    <property type="entry name" value="WS_DGAT_cat"/>
    <property type="match status" value="1"/>
</dbReference>
<evidence type="ECO:0000256" key="5">
    <source>
        <dbReference type="ARBA" id="ARBA00022516"/>
    </source>
</evidence>
<name>A0A0F6VYV7_9BACT</name>
<evidence type="ECO:0000259" key="11">
    <source>
        <dbReference type="Pfam" id="PF03007"/>
    </source>
</evidence>
<dbReference type="STRING" id="927083.DB32_000100"/>
<evidence type="ECO:0000256" key="7">
    <source>
        <dbReference type="ARBA" id="ARBA00022798"/>
    </source>
</evidence>
<comment type="pathway">
    <text evidence="2">Lipid metabolism.</text>
</comment>
<organism evidence="13 14">
    <name type="scientific">Sandaracinus amylolyticus</name>
    <dbReference type="NCBI Taxonomy" id="927083"/>
    <lineage>
        <taxon>Bacteria</taxon>
        <taxon>Pseudomonadati</taxon>
        <taxon>Myxococcota</taxon>
        <taxon>Polyangia</taxon>
        <taxon>Polyangiales</taxon>
        <taxon>Sandaracinaceae</taxon>
        <taxon>Sandaracinus</taxon>
    </lineage>
</organism>
<evidence type="ECO:0000256" key="2">
    <source>
        <dbReference type="ARBA" id="ARBA00005189"/>
    </source>
</evidence>
<dbReference type="Pfam" id="PF06974">
    <property type="entry name" value="WS_DGAT_C"/>
    <property type="match status" value="1"/>
</dbReference>
<dbReference type="GO" id="GO:0004144">
    <property type="term" value="F:diacylglycerol O-acyltransferase activity"/>
    <property type="evidence" value="ECO:0007669"/>
    <property type="project" value="UniProtKB-EC"/>
</dbReference>
<dbReference type="InterPro" id="IPR004255">
    <property type="entry name" value="O-acyltransferase_WSD1_N"/>
</dbReference>
<feature type="domain" description="O-acyltransferase WSD1 C-terminal" evidence="12">
    <location>
        <begin position="287"/>
        <end position="427"/>
    </location>
</feature>
<dbReference type="InterPro" id="IPR009721">
    <property type="entry name" value="O-acyltransferase_WSD1_C"/>
</dbReference>
<dbReference type="UniPathway" id="UPA00282"/>
<dbReference type="GO" id="GO:0005886">
    <property type="term" value="C:plasma membrane"/>
    <property type="evidence" value="ECO:0007669"/>
    <property type="project" value="TreeGrafter"/>
</dbReference>
<evidence type="ECO:0000313" key="14">
    <source>
        <dbReference type="Proteomes" id="UP000034883"/>
    </source>
</evidence>
<sequence length="451" mass="49970">MMSKRARHTPARPLTATDAAWYRLEHRGNPVDVTSVLSFDGTLAVDVLCARLEERLLEHPRFRQRVVARWDAAPRWEDEPDFSIARHVSRTRLTPPAGRVELEALVSGLMSDPFDWSRSPWRVVMIEGLAEGTALVVQVHHCMGDGFALMEILLSLADEDPDARVARARASAWPFAGSPRVRDVPRLVLAGARSVAQLARLSFDPPSALRRHPTGHRVASWSRGLPLDRIKDTAHRGRETVNDALLGALTGALRLYLQERGERCPPVRAFVPVNLRPPHAPIDLEHGNWFGLVYVDLPIDVMDHAVRERALHATIARAKRGSDALISLGILELMGRVPLRVARLLEEVFVRKASLVVTNVPGPRERIAIAGVPLREIVFWVPHPRLSLGVSLLSYAGQVHVGVRADSAVVPDPRRLVALFEGELDRMARERGVRPQRIAARPVAASTDAHG</sequence>
<evidence type="ECO:0000259" key="12">
    <source>
        <dbReference type="Pfam" id="PF06974"/>
    </source>
</evidence>
<dbReference type="KEGG" id="samy:DB32_000100"/>
<protein>
    <recommendedName>
        <fullName evidence="4">diacylglycerol O-acyltransferase</fullName>
        <ecNumber evidence="4">2.3.1.20</ecNumber>
    </recommendedName>
</protein>
<dbReference type="GO" id="GO:0006071">
    <property type="term" value="P:glycerol metabolic process"/>
    <property type="evidence" value="ECO:0007669"/>
    <property type="project" value="UniProtKB-KW"/>
</dbReference>
<proteinExistence type="inferred from homology"/>
<dbReference type="PANTHER" id="PTHR31650:SF1">
    <property type="entry name" value="WAX ESTER SYNTHASE_DIACYLGLYCEROL ACYLTRANSFERASE 4-RELATED"/>
    <property type="match status" value="1"/>
</dbReference>
<accession>A0A0F6VYV7</accession>
<dbReference type="NCBIfam" id="TIGR02946">
    <property type="entry name" value="acyl_WS_DGAT"/>
    <property type="match status" value="1"/>
</dbReference>
<dbReference type="InterPro" id="IPR014292">
    <property type="entry name" value="Acyl_transf_WS/DGAT"/>
</dbReference>
<comment type="similarity">
    <text evidence="3">Belongs to the long-chain O-acyltransferase family.</text>
</comment>
<dbReference type="EMBL" id="CP011125">
    <property type="protein sequence ID" value="AKF02952.1"/>
    <property type="molecule type" value="Genomic_DNA"/>
</dbReference>
<comment type="catalytic activity">
    <reaction evidence="10">
        <text>an acyl-CoA + a 1,2-diacyl-sn-glycerol = a triacyl-sn-glycerol + CoA</text>
        <dbReference type="Rhea" id="RHEA:10868"/>
        <dbReference type="ChEBI" id="CHEBI:17815"/>
        <dbReference type="ChEBI" id="CHEBI:57287"/>
        <dbReference type="ChEBI" id="CHEBI:58342"/>
        <dbReference type="ChEBI" id="CHEBI:64615"/>
        <dbReference type="EC" id="2.3.1.20"/>
    </reaction>
</comment>
<keyword evidence="9 13" id="KW-0012">Acyltransferase</keyword>
<keyword evidence="5" id="KW-0444">Lipid biosynthesis</keyword>
<dbReference type="Proteomes" id="UP000034883">
    <property type="component" value="Chromosome"/>
</dbReference>
<dbReference type="GO" id="GO:0019432">
    <property type="term" value="P:triglyceride biosynthetic process"/>
    <property type="evidence" value="ECO:0007669"/>
    <property type="project" value="UniProtKB-UniPathway"/>
</dbReference>
<dbReference type="PANTHER" id="PTHR31650">
    <property type="entry name" value="O-ACYLTRANSFERASE (WSD1-LIKE) FAMILY PROTEIN"/>
    <property type="match status" value="1"/>
</dbReference>
<evidence type="ECO:0000256" key="1">
    <source>
        <dbReference type="ARBA" id="ARBA00004771"/>
    </source>
</evidence>
<dbReference type="EC" id="2.3.1.20" evidence="4"/>
<dbReference type="AlphaFoldDB" id="A0A0F6VYV7"/>
<evidence type="ECO:0000256" key="6">
    <source>
        <dbReference type="ARBA" id="ARBA00022679"/>
    </source>
</evidence>
<gene>
    <name evidence="13" type="ORF">DB32_000100</name>
</gene>
<dbReference type="Gene3D" id="3.30.559.10">
    <property type="entry name" value="Chloramphenicol acetyltransferase-like domain"/>
    <property type="match status" value="1"/>
</dbReference>
<reference evidence="13 14" key="1">
    <citation type="submission" date="2015-03" db="EMBL/GenBank/DDBJ databases">
        <title>Genome assembly of Sandaracinus amylolyticus DSM 53668.</title>
        <authorList>
            <person name="Sharma G."/>
            <person name="Subramanian S."/>
        </authorList>
    </citation>
    <scope>NUCLEOTIDE SEQUENCE [LARGE SCALE GENOMIC DNA]</scope>
    <source>
        <strain evidence="13 14">DSM 53668</strain>
    </source>
</reference>
<keyword evidence="7" id="KW-0319">Glycerol metabolism</keyword>
<dbReference type="SUPFAM" id="SSF52777">
    <property type="entry name" value="CoA-dependent acyltransferases"/>
    <property type="match status" value="2"/>
</dbReference>
<dbReference type="InterPro" id="IPR045034">
    <property type="entry name" value="O-acyltransferase_WSD1-like"/>
</dbReference>
<keyword evidence="14" id="KW-1185">Reference proteome</keyword>
<evidence type="ECO:0000256" key="4">
    <source>
        <dbReference type="ARBA" id="ARBA00013244"/>
    </source>
</evidence>
<evidence type="ECO:0000256" key="3">
    <source>
        <dbReference type="ARBA" id="ARBA00009587"/>
    </source>
</evidence>
<evidence type="ECO:0000256" key="9">
    <source>
        <dbReference type="ARBA" id="ARBA00023315"/>
    </source>
</evidence>
<dbReference type="InterPro" id="IPR023213">
    <property type="entry name" value="CAT-like_dom_sf"/>
</dbReference>
<evidence type="ECO:0000256" key="8">
    <source>
        <dbReference type="ARBA" id="ARBA00023098"/>
    </source>
</evidence>
<evidence type="ECO:0000256" key="10">
    <source>
        <dbReference type="ARBA" id="ARBA00048109"/>
    </source>
</evidence>
<keyword evidence="8" id="KW-0443">Lipid metabolism</keyword>
<evidence type="ECO:0000313" key="13">
    <source>
        <dbReference type="EMBL" id="AKF02952.1"/>
    </source>
</evidence>
<keyword evidence="6 13" id="KW-0808">Transferase</keyword>
<feature type="domain" description="O-acyltransferase WSD1-like N-terminal" evidence="11">
    <location>
        <begin position="14"/>
        <end position="174"/>
    </location>
</feature>
<comment type="pathway">
    <text evidence="1">Glycerolipid metabolism; triacylglycerol biosynthesis.</text>
</comment>